<dbReference type="Proteomes" id="UP001320876">
    <property type="component" value="Unassembled WGS sequence"/>
</dbReference>
<evidence type="ECO:0000256" key="1">
    <source>
        <dbReference type="SAM" id="SignalP"/>
    </source>
</evidence>
<reference evidence="2 3" key="1">
    <citation type="submission" date="2022-10" db="EMBL/GenBank/DDBJ databases">
        <title>Luteolibacter arcticus strain CCTCC AB 2014275, whole genome shotgun sequencing project.</title>
        <authorList>
            <person name="Zhao G."/>
            <person name="Shen L."/>
        </authorList>
    </citation>
    <scope>NUCLEOTIDE SEQUENCE [LARGE SCALE GENOMIC DNA]</scope>
    <source>
        <strain evidence="2 3">CCTCC AB 2014275</strain>
    </source>
</reference>
<dbReference type="InterPro" id="IPR029058">
    <property type="entry name" value="AB_hydrolase_fold"/>
</dbReference>
<gene>
    <name evidence="2" type="ORF">OKA05_10655</name>
</gene>
<evidence type="ECO:0000313" key="2">
    <source>
        <dbReference type="EMBL" id="MCW1923013.1"/>
    </source>
</evidence>
<dbReference type="InterPro" id="IPR013783">
    <property type="entry name" value="Ig-like_fold"/>
</dbReference>
<feature type="signal peptide" evidence="1">
    <location>
        <begin position="1"/>
        <end position="20"/>
    </location>
</feature>
<dbReference type="EMBL" id="JAPDDT010000003">
    <property type="protein sequence ID" value="MCW1923013.1"/>
    <property type="molecule type" value="Genomic_DNA"/>
</dbReference>
<dbReference type="Gene3D" id="3.20.20.80">
    <property type="entry name" value="Glycosidases"/>
    <property type="match status" value="1"/>
</dbReference>
<accession>A0ABT3GHP8</accession>
<dbReference type="Gene3D" id="2.60.40.10">
    <property type="entry name" value="Immunoglobulins"/>
    <property type="match status" value="2"/>
</dbReference>
<dbReference type="InterPro" id="IPR015919">
    <property type="entry name" value="Cadherin-like_sf"/>
</dbReference>
<evidence type="ECO:0000313" key="3">
    <source>
        <dbReference type="Proteomes" id="UP001320876"/>
    </source>
</evidence>
<keyword evidence="1" id="KW-0732">Signal</keyword>
<proteinExistence type="predicted"/>
<dbReference type="Gene3D" id="3.40.50.1820">
    <property type="entry name" value="alpha/beta hydrolase"/>
    <property type="match status" value="1"/>
</dbReference>
<dbReference type="Pfam" id="PF05345">
    <property type="entry name" value="He_PIG"/>
    <property type="match status" value="1"/>
</dbReference>
<keyword evidence="3" id="KW-1185">Reference proteome</keyword>
<organism evidence="2 3">
    <name type="scientific">Luteolibacter arcticus</name>
    <dbReference type="NCBI Taxonomy" id="1581411"/>
    <lineage>
        <taxon>Bacteria</taxon>
        <taxon>Pseudomonadati</taxon>
        <taxon>Verrucomicrobiota</taxon>
        <taxon>Verrucomicrobiia</taxon>
        <taxon>Verrucomicrobiales</taxon>
        <taxon>Verrucomicrobiaceae</taxon>
        <taxon>Luteolibacter</taxon>
    </lineage>
</organism>
<dbReference type="SUPFAM" id="SSF49313">
    <property type="entry name" value="Cadherin-like"/>
    <property type="match status" value="1"/>
</dbReference>
<feature type="chain" id="PRO_5045642517" evidence="1">
    <location>
        <begin position="21"/>
        <end position="978"/>
    </location>
</feature>
<sequence length="978" mass="103536">MKCLLLSAAAWLVLATSLHAVAPLIGDVADRVIAQGTNTGTLYFAVGDTETSFNELTVAAASSNAALLPNSPTNLALGGTNSQRTIIVTPAARQTGTSIVTLTVTDGESLTASSSFTLTVTAPNTPPSITALAGHQIATPGDSPAVIPFTIADSETAAGSLTVTATSSNTTLVPNSALSVGGSGANRTIQVSPVAGQRGAAVIKLRVTDPLGASAQGEFVFGVIDPASANSFIRQPRGIYLLDSTAGTQIGGVPMRDANLRNLPFIDGYVLRTEWSTLEPADGVFDFTIIDNILAKLPAGQKLSFILNTGALPPWLNSLPGVTTHTAGTPAVTRPLPWDAVARERYRLMLVALGNHVVDGVPFRDHPRLAVINVGIPGLKGGIRELDEIRIRNLPGYTRTVFQDGILAHLANITANFPDVPVQIGFWAYTDATSSPAAWEILRGLILQQHDGVVRPRVGFWMENLAANRPAAEADPWSGLPNTTYAAPLHLSQNHTFVGYQVLGSWARPFSASHVDNNLNGTPEDGMDYGFNTFQCRYYEHYQGDVDFAPHAAEFQRWHDFLNALPGPPPFTLSNGEGGTTFNGISGASLNLVLTATGGSEPYTWTVTGGALPDGIELASNGTLAGHSTQTGIHTFTVQATDASGATAAREFTLTLAASSASTVTATRNPDYTVTLEWPATIGGWFQVEFSENLSDWTLLGSSTKATTTTMSWTDDGTLTGTHPSVTSKRFYRIRDWGVFEVSFTATRFTYVDSERTVTGLFRMPALAGRLPALVINHGTGGTTQPNGFTDRRAQEMSPWGLFCIGPDLTHTQGAVVDLETFGYSPENLARNLACIAVLSTRSDVDLNRLAMWGHSRGSFNSIGVASVLGKRLRALGFSAGGVTEDPLEASIPTVAEAAGITAPTILFHGSTDNVVASSTSLLLQTQLSARGIPNNRMIYDTTGFSAGDAHSIQNVPAINSDMLSLWHAWLISHEVLP</sequence>
<protein>
    <submittedName>
        <fullName evidence="2">Ig domain-containing protein</fullName>
    </submittedName>
</protein>
<dbReference type="RefSeq" id="WP_264487118.1">
    <property type="nucleotide sequence ID" value="NZ_JAPDDT010000003.1"/>
</dbReference>
<name>A0ABT3GHP8_9BACT</name>
<dbReference type="SUPFAM" id="SSF53474">
    <property type="entry name" value="alpha/beta-Hydrolases"/>
    <property type="match status" value="1"/>
</dbReference>
<comment type="caution">
    <text evidence="2">The sequence shown here is derived from an EMBL/GenBank/DDBJ whole genome shotgun (WGS) entry which is preliminary data.</text>
</comment>